<protein>
    <submittedName>
        <fullName evidence="1">Esterase YqiA</fullName>
    </submittedName>
</protein>
<dbReference type="Gene3D" id="3.40.50.1820">
    <property type="entry name" value="alpha/beta hydrolase"/>
    <property type="match status" value="1"/>
</dbReference>
<reference evidence="2" key="1">
    <citation type="journal article" date="2019" name="Int. J. Syst. Evol. Microbiol.">
        <title>The Global Catalogue of Microorganisms (GCM) 10K type strain sequencing project: providing services to taxonomists for standard genome sequencing and annotation.</title>
        <authorList>
            <consortium name="The Broad Institute Genomics Platform"/>
            <consortium name="The Broad Institute Genome Sequencing Center for Infectious Disease"/>
            <person name="Wu L."/>
            <person name="Ma J."/>
        </authorList>
    </citation>
    <scope>NUCLEOTIDE SEQUENCE [LARGE SCALE GENOMIC DNA]</scope>
    <source>
        <strain evidence="2">KCTC 32239</strain>
    </source>
</reference>
<proteinExistence type="predicted"/>
<dbReference type="SUPFAM" id="SSF53474">
    <property type="entry name" value="alpha/beta-Hydrolases"/>
    <property type="match status" value="1"/>
</dbReference>
<gene>
    <name evidence="1" type="ORF">GCM10011613_20280</name>
</gene>
<accession>A0ABQ3B4E9</accession>
<organism evidence="1 2">
    <name type="scientific">Cellvibrio zantedeschiae</name>
    <dbReference type="NCBI Taxonomy" id="1237077"/>
    <lineage>
        <taxon>Bacteria</taxon>
        <taxon>Pseudomonadati</taxon>
        <taxon>Pseudomonadota</taxon>
        <taxon>Gammaproteobacteria</taxon>
        <taxon>Cellvibrionales</taxon>
        <taxon>Cellvibrionaceae</taxon>
        <taxon>Cellvibrio</taxon>
    </lineage>
</organism>
<dbReference type="RefSeq" id="WP_189418042.1">
    <property type="nucleotide sequence ID" value="NZ_BMYZ01000001.1"/>
</dbReference>
<dbReference type="Proteomes" id="UP000619761">
    <property type="component" value="Unassembled WGS sequence"/>
</dbReference>
<dbReference type="InterPro" id="IPR008886">
    <property type="entry name" value="UPF0227/Esterase_YqiA"/>
</dbReference>
<dbReference type="PANTHER" id="PTHR35602:SF3">
    <property type="entry name" value="ESTERASE YQIA"/>
    <property type="match status" value="1"/>
</dbReference>
<sequence length="194" mass="22270">MAALLYIHGFLSSPLSFKAQQTQAWLAVNHPEIDYHCPQLSPYPLKTRQLLEQLVESLLPQPVYLMGSSLGGFWATWLVEKYNLRALLINPAVKPQEFMPKYVGLELKSYHTDDIYLLGEHHIDEITSVDVQPQRLDNYWLLAQTGDETLDYRHAMEKYAGCKQTIEEGGDHAFQGFDRYLASGLEFLRSPLKK</sequence>
<comment type="caution">
    <text evidence="1">The sequence shown here is derived from an EMBL/GenBank/DDBJ whole genome shotgun (WGS) entry which is preliminary data.</text>
</comment>
<dbReference type="EMBL" id="BMYZ01000001">
    <property type="protein sequence ID" value="GGY74759.1"/>
    <property type="molecule type" value="Genomic_DNA"/>
</dbReference>
<dbReference type="Pfam" id="PF05728">
    <property type="entry name" value="UPF0227"/>
    <property type="match status" value="1"/>
</dbReference>
<evidence type="ECO:0000313" key="1">
    <source>
        <dbReference type="EMBL" id="GGY74759.1"/>
    </source>
</evidence>
<dbReference type="PANTHER" id="PTHR35602">
    <property type="entry name" value="ESTERASE YQIA-RELATED"/>
    <property type="match status" value="1"/>
</dbReference>
<keyword evidence="2" id="KW-1185">Reference proteome</keyword>
<name>A0ABQ3B4E9_9GAMM</name>
<evidence type="ECO:0000313" key="2">
    <source>
        <dbReference type="Proteomes" id="UP000619761"/>
    </source>
</evidence>
<dbReference type="InterPro" id="IPR029058">
    <property type="entry name" value="AB_hydrolase_fold"/>
</dbReference>